<evidence type="ECO:0000313" key="2">
    <source>
        <dbReference type="EMBL" id="QDT40769.1"/>
    </source>
</evidence>
<keyword evidence="1" id="KW-0812">Transmembrane</keyword>
<dbReference type="AlphaFoldDB" id="A0A517RA62"/>
<keyword evidence="1" id="KW-0472">Membrane</keyword>
<dbReference type="Proteomes" id="UP000317171">
    <property type="component" value="Chromosome"/>
</dbReference>
<proteinExistence type="predicted"/>
<feature type="transmembrane region" description="Helical" evidence="1">
    <location>
        <begin position="12"/>
        <end position="36"/>
    </location>
</feature>
<accession>A0A517RA62</accession>
<dbReference type="KEGG" id="gaz:Pan241w_08280"/>
<sequence length="54" mass="6169">MQIDLKKAETILKSLFAFIWLIVYNNLFIGSGPIYLFDSGFLIDFIAVRVENGN</sequence>
<dbReference type="EMBL" id="CP036269">
    <property type="protein sequence ID" value="QDT40769.1"/>
    <property type="molecule type" value="Genomic_DNA"/>
</dbReference>
<name>A0A517RA62_9PLAN</name>
<gene>
    <name evidence="2" type="ORF">Pan241w_08280</name>
</gene>
<evidence type="ECO:0000256" key="1">
    <source>
        <dbReference type="SAM" id="Phobius"/>
    </source>
</evidence>
<keyword evidence="1" id="KW-1133">Transmembrane helix</keyword>
<organism evidence="2 3">
    <name type="scientific">Gimesia alba</name>
    <dbReference type="NCBI Taxonomy" id="2527973"/>
    <lineage>
        <taxon>Bacteria</taxon>
        <taxon>Pseudomonadati</taxon>
        <taxon>Planctomycetota</taxon>
        <taxon>Planctomycetia</taxon>
        <taxon>Planctomycetales</taxon>
        <taxon>Planctomycetaceae</taxon>
        <taxon>Gimesia</taxon>
    </lineage>
</organism>
<protein>
    <submittedName>
        <fullName evidence="2">Uncharacterized protein</fullName>
    </submittedName>
</protein>
<keyword evidence="3" id="KW-1185">Reference proteome</keyword>
<evidence type="ECO:0000313" key="3">
    <source>
        <dbReference type="Proteomes" id="UP000317171"/>
    </source>
</evidence>
<reference evidence="2 3" key="1">
    <citation type="submission" date="2019-02" db="EMBL/GenBank/DDBJ databases">
        <title>Deep-cultivation of Planctomycetes and their phenomic and genomic characterization uncovers novel biology.</title>
        <authorList>
            <person name="Wiegand S."/>
            <person name="Jogler M."/>
            <person name="Boedeker C."/>
            <person name="Pinto D."/>
            <person name="Vollmers J."/>
            <person name="Rivas-Marin E."/>
            <person name="Kohn T."/>
            <person name="Peeters S.H."/>
            <person name="Heuer A."/>
            <person name="Rast P."/>
            <person name="Oberbeckmann S."/>
            <person name="Bunk B."/>
            <person name="Jeske O."/>
            <person name="Meyerdierks A."/>
            <person name="Storesund J.E."/>
            <person name="Kallscheuer N."/>
            <person name="Luecker S."/>
            <person name="Lage O.M."/>
            <person name="Pohl T."/>
            <person name="Merkel B.J."/>
            <person name="Hornburger P."/>
            <person name="Mueller R.-W."/>
            <person name="Bruemmer F."/>
            <person name="Labrenz M."/>
            <person name="Spormann A.M."/>
            <person name="Op den Camp H."/>
            <person name="Overmann J."/>
            <person name="Amann R."/>
            <person name="Jetten M.S.M."/>
            <person name="Mascher T."/>
            <person name="Medema M.H."/>
            <person name="Devos D.P."/>
            <person name="Kaster A.-K."/>
            <person name="Ovreas L."/>
            <person name="Rohde M."/>
            <person name="Galperin M.Y."/>
            <person name="Jogler C."/>
        </authorList>
    </citation>
    <scope>NUCLEOTIDE SEQUENCE [LARGE SCALE GENOMIC DNA]</scope>
    <source>
        <strain evidence="2 3">Pan241w</strain>
    </source>
</reference>